<reference evidence="2 3" key="1">
    <citation type="submission" date="2019-09" db="EMBL/GenBank/DDBJ databases">
        <title>Genome sequence of Hymenobacter sp. M3.</title>
        <authorList>
            <person name="Srinivasan S."/>
        </authorList>
    </citation>
    <scope>NUCLEOTIDE SEQUENCE [LARGE SCALE GENOMIC DNA]</scope>
    <source>
        <strain evidence="2 3">M3</strain>
    </source>
</reference>
<dbReference type="Pfam" id="PF12867">
    <property type="entry name" value="DinB_2"/>
    <property type="match status" value="1"/>
</dbReference>
<dbReference type="InterPro" id="IPR034660">
    <property type="entry name" value="DinB/YfiT-like"/>
</dbReference>
<name>A0A7L4ZZ18_9BACT</name>
<dbReference type="SUPFAM" id="SSF109854">
    <property type="entry name" value="DinB/YfiT-like putative metalloenzymes"/>
    <property type="match status" value="1"/>
</dbReference>
<sequence>MTTNAFIQQLQAAVRRLQTVVETELQPLSNEALNFKARPDSWSVLECLEHLNRYSRYYNPAFAKALQSVGRPASVADIGYSWLGRKSLDIVRPGNGKPSKTVKHMNPAGSQLGRTVLNEFLLNQRELLRLLDQAAATDLNRKVVPVEFFRLLKLRLGEALEFVVLHETRHVQQAQRAAQLAQATAPVLVV</sequence>
<organism evidence="2 3">
    <name type="scientific">Hymenobacter busanensis</name>
    <dbReference type="NCBI Taxonomy" id="2607656"/>
    <lineage>
        <taxon>Bacteria</taxon>
        <taxon>Pseudomonadati</taxon>
        <taxon>Bacteroidota</taxon>
        <taxon>Cytophagia</taxon>
        <taxon>Cytophagales</taxon>
        <taxon>Hymenobacteraceae</taxon>
        <taxon>Hymenobacter</taxon>
    </lineage>
</organism>
<dbReference type="Gene3D" id="1.20.120.450">
    <property type="entry name" value="dinb family like domain"/>
    <property type="match status" value="1"/>
</dbReference>
<gene>
    <name evidence="2" type="ORF">F0P96_13885</name>
</gene>
<dbReference type="Proteomes" id="UP000326380">
    <property type="component" value="Unassembled WGS sequence"/>
</dbReference>
<feature type="domain" description="DinB-like" evidence="1">
    <location>
        <begin position="16"/>
        <end position="174"/>
    </location>
</feature>
<proteinExistence type="predicted"/>
<protein>
    <submittedName>
        <fullName evidence="2">DinB family protein</fullName>
    </submittedName>
</protein>
<dbReference type="EMBL" id="VTWU01000005">
    <property type="protein sequence ID" value="KAA9331336.1"/>
    <property type="molecule type" value="Genomic_DNA"/>
</dbReference>
<dbReference type="AlphaFoldDB" id="A0A7L4ZZ18"/>
<evidence type="ECO:0000313" key="3">
    <source>
        <dbReference type="Proteomes" id="UP000326380"/>
    </source>
</evidence>
<dbReference type="RefSeq" id="WP_151079513.1">
    <property type="nucleotide sequence ID" value="NZ_CP047647.1"/>
</dbReference>
<accession>A0A7L4ZZ18</accession>
<evidence type="ECO:0000259" key="1">
    <source>
        <dbReference type="Pfam" id="PF12867"/>
    </source>
</evidence>
<keyword evidence="3" id="KW-1185">Reference proteome</keyword>
<evidence type="ECO:0000313" key="2">
    <source>
        <dbReference type="EMBL" id="KAA9331336.1"/>
    </source>
</evidence>
<dbReference type="InterPro" id="IPR024775">
    <property type="entry name" value="DinB-like"/>
</dbReference>
<comment type="caution">
    <text evidence="2">The sequence shown here is derived from an EMBL/GenBank/DDBJ whole genome shotgun (WGS) entry which is preliminary data.</text>
</comment>